<dbReference type="InterPro" id="IPR011053">
    <property type="entry name" value="Single_hybrid_motif"/>
</dbReference>
<dbReference type="PANTHER" id="PTHR23151:SF90">
    <property type="entry name" value="DIHYDROLIPOYLLYSINE-RESIDUE ACETYLTRANSFERASE COMPONENT OF PYRUVATE DEHYDROGENASE COMPLEX, MITOCHONDRIAL-RELATED"/>
    <property type="match status" value="1"/>
</dbReference>
<comment type="similarity">
    <text evidence="1 8">Belongs to the 2-oxoacid dehydrogenase family.</text>
</comment>
<comment type="caution">
    <text evidence="12">The sequence shown here is derived from an EMBL/GenBank/DDBJ whole genome shotgun (WGS) entry which is preliminary data.</text>
</comment>
<evidence type="ECO:0000256" key="2">
    <source>
        <dbReference type="ARBA" id="ARBA00011484"/>
    </source>
</evidence>
<comment type="catalytic activity">
    <reaction evidence="7 8">
        <text>N(6)-[(R)-dihydrolipoyl]-L-lysyl-[protein] + acetyl-CoA = N(6)-[(R)-S(8)-acetyldihydrolipoyl]-L-lysyl-[protein] + CoA</text>
        <dbReference type="Rhea" id="RHEA:17017"/>
        <dbReference type="Rhea" id="RHEA-COMP:10475"/>
        <dbReference type="Rhea" id="RHEA-COMP:10478"/>
        <dbReference type="ChEBI" id="CHEBI:57287"/>
        <dbReference type="ChEBI" id="CHEBI:57288"/>
        <dbReference type="ChEBI" id="CHEBI:83100"/>
        <dbReference type="ChEBI" id="CHEBI:83111"/>
        <dbReference type="EC" id="2.3.1.12"/>
    </reaction>
</comment>
<dbReference type="InterPro" id="IPR001078">
    <property type="entry name" value="2-oxoacid_DH_actylTfrase"/>
</dbReference>
<comment type="function">
    <text evidence="6">The pyruvate dehydrogenase complex catalyzes the overall conversion of pyruvate to acetyl-CoA and CO(2). It contains multiple copies of three enzymatic components: pyruvate dehydrogenase (E1), dihydrolipoamide acetyltransferase (E2) and lipoamide dehydrogenase (E3).</text>
</comment>
<comment type="cofactor">
    <cofactor evidence="8">
        <name>(R)-lipoate</name>
        <dbReference type="ChEBI" id="CHEBI:83088"/>
    </cofactor>
    <text evidence="8">Binds 1 lipoyl cofactor covalently.</text>
</comment>
<keyword evidence="5 8" id="KW-0012">Acyltransferase</keyword>
<evidence type="ECO:0000259" key="11">
    <source>
        <dbReference type="PROSITE" id="PS51826"/>
    </source>
</evidence>
<dbReference type="Gene3D" id="2.40.50.100">
    <property type="match status" value="1"/>
</dbReference>
<evidence type="ECO:0000313" key="12">
    <source>
        <dbReference type="EMBL" id="MFC3051072.1"/>
    </source>
</evidence>
<dbReference type="Pfam" id="PF00364">
    <property type="entry name" value="Biotin_lipoyl"/>
    <property type="match status" value="1"/>
</dbReference>
<reference evidence="13" key="1">
    <citation type="journal article" date="2019" name="Int. J. Syst. Evol. Microbiol.">
        <title>The Global Catalogue of Microorganisms (GCM) 10K type strain sequencing project: providing services to taxonomists for standard genome sequencing and annotation.</title>
        <authorList>
            <consortium name="The Broad Institute Genomics Platform"/>
            <consortium name="The Broad Institute Genome Sequencing Center for Infectious Disease"/>
            <person name="Wu L."/>
            <person name="Ma J."/>
        </authorList>
    </citation>
    <scope>NUCLEOTIDE SEQUENCE [LARGE SCALE GENOMIC DNA]</scope>
    <source>
        <strain evidence="13">KCTC 62164</strain>
    </source>
</reference>
<evidence type="ECO:0000259" key="10">
    <source>
        <dbReference type="PROSITE" id="PS50968"/>
    </source>
</evidence>
<dbReference type="Gene3D" id="3.30.559.10">
    <property type="entry name" value="Chloramphenicol acetyltransferase-like domain"/>
    <property type="match status" value="1"/>
</dbReference>
<dbReference type="PANTHER" id="PTHR23151">
    <property type="entry name" value="DIHYDROLIPOAMIDE ACETYL/SUCCINYL-TRANSFERASE-RELATED"/>
    <property type="match status" value="1"/>
</dbReference>
<evidence type="ECO:0000256" key="4">
    <source>
        <dbReference type="ARBA" id="ARBA00022823"/>
    </source>
</evidence>
<evidence type="ECO:0000256" key="5">
    <source>
        <dbReference type="ARBA" id="ARBA00023315"/>
    </source>
</evidence>
<dbReference type="InterPro" id="IPR000089">
    <property type="entry name" value="Biotin_lipoyl"/>
</dbReference>
<sequence length="428" mass="45194">MSIEIFMPALSPTMEKGTLAKWLVKEGDTVESGDVIAEIETDKATMEVESIDDGTVAKILVAEGSEDVPVGEIIAILAEEDEDVAEIQMPSDKKADETKEKPQAAAPEPAKAEKAKPAEKKEADPEPVQKTETGGRVKVSPLAKRLAKEAGVDLSTVSGTGPHGRIVKKDVESAKAAPTVTKAGTATAIAATEYGPAADTPFREERLSGMRKVIAKRLTESKQTVPHFYLTIDVELDDLLAARKQLNEHLEADGVKLSVNDFVIKAVAMALKKVPAANVQYAGDKMYWYERADISVAVAIEGGLVTPVVRGACTKSLSAIATEVKELATKARDGKLMPEEYAGGTFSISNLGMFGIKEFSAVINPPQGAILAVGAGEQRAVVKNGALGVATVMSCTLSCDHRAIDGAVGAEFLAAFKGFLTNPITMMA</sequence>
<evidence type="ECO:0000256" key="6">
    <source>
        <dbReference type="ARBA" id="ARBA00025211"/>
    </source>
</evidence>
<evidence type="ECO:0000313" key="13">
    <source>
        <dbReference type="Proteomes" id="UP001595444"/>
    </source>
</evidence>
<feature type="domain" description="Peripheral subunit-binding (PSBD)" evidence="11">
    <location>
        <begin position="138"/>
        <end position="175"/>
    </location>
</feature>
<feature type="compositionally biased region" description="Basic and acidic residues" evidence="9">
    <location>
        <begin position="110"/>
        <end position="135"/>
    </location>
</feature>
<dbReference type="InterPro" id="IPR006257">
    <property type="entry name" value="LAT1"/>
</dbReference>
<comment type="subunit">
    <text evidence="2">Forms a 24-polypeptide structural core with octahedral symmetry.</text>
</comment>
<dbReference type="EC" id="2.3.1.12" evidence="8"/>
<feature type="compositionally biased region" description="Basic and acidic residues" evidence="9">
    <location>
        <begin position="91"/>
        <end position="102"/>
    </location>
</feature>
<evidence type="ECO:0000256" key="9">
    <source>
        <dbReference type="SAM" id="MobiDB-lite"/>
    </source>
</evidence>
<keyword evidence="4 8" id="KW-0450">Lipoyl</keyword>
<dbReference type="Proteomes" id="UP001595444">
    <property type="component" value="Unassembled WGS sequence"/>
</dbReference>
<dbReference type="InterPro" id="IPR036625">
    <property type="entry name" value="E3-bd_dom_sf"/>
</dbReference>
<dbReference type="InterPro" id="IPR003016">
    <property type="entry name" value="2-oxoA_DH_lipoyl-BS"/>
</dbReference>
<gene>
    <name evidence="12" type="ORF">ACFOKA_04040</name>
</gene>
<dbReference type="PROSITE" id="PS00189">
    <property type="entry name" value="LIPOYL"/>
    <property type="match status" value="1"/>
</dbReference>
<evidence type="ECO:0000256" key="8">
    <source>
        <dbReference type="RuleBase" id="RU361137"/>
    </source>
</evidence>
<evidence type="ECO:0000256" key="1">
    <source>
        <dbReference type="ARBA" id="ARBA00007317"/>
    </source>
</evidence>
<dbReference type="InterPro" id="IPR004167">
    <property type="entry name" value="PSBD"/>
</dbReference>
<dbReference type="RefSeq" id="WP_194212083.1">
    <property type="nucleotide sequence ID" value="NZ_CP061205.1"/>
</dbReference>
<evidence type="ECO:0000256" key="7">
    <source>
        <dbReference type="ARBA" id="ARBA00048370"/>
    </source>
</evidence>
<dbReference type="PROSITE" id="PS51826">
    <property type="entry name" value="PSBD"/>
    <property type="match status" value="1"/>
</dbReference>
<evidence type="ECO:0000256" key="3">
    <source>
        <dbReference type="ARBA" id="ARBA00022679"/>
    </source>
</evidence>
<accession>A0ABV7D377</accession>
<dbReference type="InterPro" id="IPR045257">
    <property type="entry name" value="E2/Pdx1"/>
</dbReference>
<dbReference type="SUPFAM" id="SSF47005">
    <property type="entry name" value="Peripheral subunit-binding domain of 2-oxo acid dehydrogenase complex"/>
    <property type="match status" value="1"/>
</dbReference>
<keyword evidence="13" id="KW-1185">Reference proteome</keyword>
<organism evidence="12 13">
    <name type="scientific">Kordiimonas pumila</name>
    <dbReference type="NCBI Taxonomy" id="2161677"/>
    <lineage>
        <taxon>Bacteria</taxon>
        <taxon>Pseudomonadati</taxon>
        <taxon>Pseudomonadota</taxon>
        <taxon>Alphaproteobacteria</taxon>
        <taxon>Kordiimonadales</taxon>
        <taxon>Kordiimonadaceae</taxon>
        <taxon>Kordiimonas</taxon>
    </lineage>
</organism>
<dbReference type="Pfam" id="PF02817">
    <property type="entry name" value="E3_binding"/>
    <property type="match status" value="1"/>
</dbReference>
<protein>
    <recommendedName>
        <fullName evidence="8">Acetyltransferase component of pyruvate dehydrogenase complex</fullName>
        <ecNumber evidence="8">2.3.1.12</ecNumber>
    </recommendedName>
</protein>
<proteinExistence type="inferred from homology"/>
<dbReference type="GO" id="GO:0004742">
    <property type="term" value="F:dihydrolipoyllysine-residue acetyltransferase activity"/>
    <property type="evidence" value="ECO:0007669"/>
    <property type="project" value="UniProtKB-EC"/>
</dbReference>
<keyword evidence="3 8" id="KW-0808">Transferase</keyword>
<dbReference type="CDD" id="cd06849">
    <property type="entry name" value="lipoyl_domain"/>
    <property type="match status" value="1"/>
</dbReference>
<dbReference type="PROSITE" id="PS50968">
    <property type="entry name" value="BIOTINYL_LIPOYL"/>
    <property type="match status" value="1"/>
</dbReference>
<dbReference type="Pfam" id="PF00198">
    <property type="entry name" value="2-oxoacid_dh"/>
    <property type="match status" value="1"/>
</dbReference>
<feature type="domain" description="Lipoyl-binding" evidence="10">
    <location>
        <begin position="2"/>
        <end position="78"/>
    </location>
</feature>
<name>A0ABV7D377_9PROT</name>
<dbReference type="SUPFAM" id="SSF52777">
    <property type="entry name" value="CoA-dependent acyltransferases"/>
    <property type="match status" value="1"/>
</dbReference>
<dbReference type="Gene3D" id="4.10.320.10">
    <property type="entry name" value="E3-binding domain"/>
    <property type="match status" value="1"/>
</dbReference>
<keyword evidence="12" id="KW-0670">Pyruvate</keyword>
<dbReference type="InterPro" id="IPR023213">
    <property type="entry name" value="CAT-like_dom_sf"/>
</dbReference>
<feature type="region of interest" description="Disordered" evidence="9">
    <location>
        <begin position="89"/>
        <end position="140"/>
    </location>
</feature>
<dbReference type="SUPFAM" id="SSF51230">
    <property type="entry name" value="Single hybrid motif"/>
    <property type="match status" value="1"/>
</dbReference>
<dbReference type="NCBIfam" id="TIGR01349">
    <property type="entry name" value="PDHac_trf_mito"/>
    <property type="match status" value="1"/>
</dbReference>
<dbReference type="EMBL" id="JBHRSL010000002">
    <property type="protein sequence ID" value="MFC3051072.1"/>
    <property type="molecule type" value="Genomic_DNA"/>
</dbReference>